<accession>A0A7G7XLK7</accession>
<sequence length="113" mass="13031">MRGYVPLFGGTMQFVLGHLVLNGSVLVGYYLIFVLISQVFRDDYRRYQVRRICRIILLSYFSWYTWGLESLAIANDALVHVRMTALIIAICALQNAVGCLIAKEERKASYDYR</sequence>
<gene>
    <name evidence="2" type="ORF">D6_0198</name>
</gene>
<feature type="transmembrane region" description="Helical" evidence="1">
    <location>
        <begin position="52"/>
        <end position="73"/>
    </location>
</feature>
<dbReference type="Proteomes" id="UP000317575">
    <property type="component" value="Segment"/>
</dbReference>
<evidence type="ECO:0000313" key="2">
    <source>
        <dbReference type="EMBL" id="QNH80852.1"/>
    </source>
</evidence>
<keyword evidence="1" id="KW-1133">Transmembrane helix</keyword>
<protein>
    <submittedName>
        <fullName evidence="2">Uncharacterized protein</fullName>
    </submittedName>
</protein>
<feature type="transmembrane region" description="Helical" evidence="1">
    <location>
        <begin position="79"/>
        <end position="102"/>
    </location>
</feature>
<organism evidence="2 3">
    <name type="scientific">Aeromonas phage D6</name>
    <dbReference type="NCBI Taxonomy" id="2593322"/>
    <lineage>
        <taxon>Viruses</taxon>
        <taxon>Duplodnaviria</taxon>
        <taxon>Heunggongvirae</taxon>
        <taxon>Uroviricota</taxon>
        <taxon>Caudoviricetes</taxon>
        <taxon>Chimalliviridae</taxon>
        <taxon>Ludhianavirus</taxon>
        <taxon>Ludhianavirus D6</taxon>
    </lineage>
</organism>
<reference evidence="2" key="1">
    <citation type="submission" date="2019-06" db="EMBL/GenBank/DDBJ databases">
        <title>Complete genome sequence of Aeromonas hydrophila bacteriophage D6.</title>
        <authorList>
            <person name="Rai S."/>
            <person name="Tyagi A."/>
            <person name="Kumar N."/>
            <person name="Singh N."/>
        </authorList>
    </citation>
    <scope>NUCLEOTIDE SEQUENCE [LARGE SCALE GENOMIC DNA]</scope>
</reference>
<name>A0A7G7XLK7_9CAUD</name>
<dbReference type="EMBL" id="MN131137">
    <property type="protein sequence ID" value="QNH80852.1"/>
    <property type="molecule type" value="Genomic_DNA"/>
</dbReference>
<keyword evidence="1" id="KW-0472">Membrane</keyword>
<evidence type="ECO:0000256" key="1">
    <source>
        <dbReference type="SAM" id="Phobius"/>
    </source>
</evidence>
<keyword evidence="1" id="KW-0812">Transmembrane</keyword>
<keyword evidence="3" id="KW-1185">Reference proteome</keyword>
<proteinExistence type="predicted"/>
<feature type="transmembrane region" description="Helical" evidence="1">
    <location>
        <begin position="20"/>
        <end position="40"/>
    </location>
</feature>
<evidence type="ECO:0000313" key="3">
    <source>
        <dbReference type="Proteomes" id="UP000317575"/>
    </source>
</evidence>